<evidence type="ECO:0000313" key="3">
    <source>
        <dbReference type="RefSeq" id="XP_048126994.1"/>
    </source>
</evidence>
<dbReference type="GeneID" id="115729698"/>
<name>A0ABM3GRL6_9MYRT</name>
<dbReference type="PANTHER" id="PTHR13097:SF7">
    <property type="entry name" value="GENERAL TRANSCRIPTION FACTOR IIE SUBUNIT 1"/>
    <property type="match status" value="1"/>
</dbReference>
<dbReference type="InterPro" id="IPR039997">
    <property type="entry name" value="TFE"/>
</dbReference>
<reference evidence="3" key="1">
    <citation type="submission" date="2025-08" db="UniProtKB">
        <authorList>
            <consortium name="RefSeq"/>
        </authorList>
    </citation>
    <scope>IDENTIFICATION</scope>
    <source>
        <tissue evidence="3">Leaf</tissue>
    </source>
</reference>
<dbReference type="RefSeq" id="XP_048126994.1">
    <property type="nucleotide sequence ID" value="XM_048271037.1"/>
</dbReference>
<keyword evidence="2" id="KW-1185">Reference proteome</keyword>
<feature type="compositionally biased region" description="Basic and acidic residues" evidence="1">
    <location>
        <begin position="46"/>
        <end position="60"/>
    </location>
</feature>
<dbReference type="Proteomes" id="UP000827889">
    <property type="component" value="Chromosome 10"/>
</dbReference>
<gene>
    <name evidence="3" type="primary">LOC115729698</name>
</gene>
<feature type="compositionally biased region" description="Basic and acidic residues" evidence="1">
    <location>
        <begin position="70"/>
        <end position="88"/>
    </location>
</feature>
<feature type="region of interest" description="Disordered" evidence="1">
    <location>
        <begin position="15"/>
        <end position="88"/>
    </location>
</feature>
<evidence type="ECO:0000256" key="1">
    <source>
        <dbReference type="SAM" id="MobiDB-lite"/>
    </source>
</evidence>
<feature type="region of interest" description="Disordered" evidence="1">
    <location>
        <begin position="100"/>
        <end position="143"/>
    </location>
</feature>
<organism evidence="2 3">
    <name type="scientific">Rhodamnia argentea</name>
    <dbReference type="NCBI Taxonomy" id="178133"/>
    <lineage>
        <taxon>Eukaryota</taxon>
        <taxon>Viridiplantae</taxon>
        <taxon>Streptophyta</taxon>
        <taxon>Embryophyta</taxon>
        <taxon>Tracheophyta</taxon>
        <taxon>Spermatophyta</taxon>
        <taxon>Magnoliopsida</taxon>
        <taxon>eudicotyledons</taxon>
        <taxon>Gunneridae</taxon>
        <taxon>Pentapetalae</taxon>
        <taxon>rosids</taxon>
        <taxon>malvids</taxon>
        <taxon>Myrtales</taxon>
        <taxon>Myrtaceae</taxon>
        <taxon>Myrtoideae</taxon>
        <taxon>Myrteae</taxon>
        <taxon>Australasian group</taxon>
        <taxon>Rhodamnia</taxon>
    </lineage>
</organism>
<dbReference type="PANTHER" id="PTHR13097">
    <property type="entry name" value="TRANSCRIPTION INITIATION FACTOR IIE, ALPHA SUBUNIT"/>
    <property type="match status" value="1"/>
</dbReference>
<protein>
    <submittedName>
        <fullName evidence="3">Uncharacterized protein LOC115729698</fullName>
    </submittedName>
</protein>
<proteinExistence type="predicted"/>
<accession>A0ABM3GRL6</accession>
<evidence type="ECO:0000313" key="2">
    <source>
        <dbReference type="Proteomes" id="UP000827889"/>
    </source>
</evidence>
<sequence>MHFLGDTEVEVSFAGLEGKEEDVNSEMATATVKVLPPWMIKQGTNLRKEQRGEVGEESKMESTSMSSQLSDDKKSTVHSDDKKSLQDEYRKASYAALLKKQQELEESAKKQLQPSDSDIADGHSDTSSPRQVGVKAKRDPEDDVWEEAHYAGNTSESCKVGDLTV</sequence>
<feature type="compositionally biased region" description="Basic and acidic residues" evidence="1">
    <location>
        <begin position="100"/>
        <end position="109"/>
    </location>
</feature>